<evidence type="ECO:0000256" key="8">
    <source>
        <dbReference type="ARBA" id="ARBA00022723"/>
    </source>
</evidence>
<reference evidence="15 16" key="1">
    <citation type="journal article" date="2012" name="ISME J.">
        <title>Genomic insights to SAR86, an abundant and uncultivated marine bacterial lineage.</title>
        <authorList>
            <person name="Dupont C.L."/>
            <person name="Rusch D.B."/>
            <person name="Yooseph S."/>
            <person name="Lombardo M.J."/>
            <person name="Richter R.A."/>
            <person name="Valas R."/>
            <person name="Novotny M."/>
            <person name="Yee-Greenbaum J."/>
            <person name="Selengut J.D."/>
            <person name="Haft D.H."/>
            <person name="Halpern A.L."/>
            <person name="Lasken R.S."/>
            <person name="Nealson K."/>
            <person name="Friedman R."/>
            <person name="Venter J.C."/>
        </authorList>
    </citation>
    <scope>NUCLEOTIDE SEQUENCE [LARGE SCALE GENOMIC DNA]</scope>
</reference>
<feature type="site" description="Transition state stabilizer" evidence="12">
    <location>
        <position position="258"/>
    </location>
</feature>
<organism evidence="15 16">
    <name type="scientific">SAR86 cluster bacterium SAR86B</name>
    <dbReference type="NCBI Taxonomy" id="1123867"/>
    <lineage>
        <taxon>Bacteria</taxon>
        <taxon>Pseudomonadati</taxon>
        <taxon>Pseudomonadota</taxon>
        <taxon>Gammaproteobacteria</taxon>
        <taxon>SAR86 cluster</taxon>
    </lineage>
</organism>
<evidence type="ECO:0000256" key="12">
    <source>
        <dbReference type="HAMAP-Rule" id="MF_00107"/>
    </source>
</evidence>
<comment type="subunit">
    <text evidence="4 12">Homotrimer.</text>
</comment>
<dbReference type="PANTHER" id="PTHR43181:SF1">
    <property type="entry name" value="2-C-METHYL-D-ERYTHRITOL 2,4-CYCLODIPHOSPHATE SYNTHASE, CHLOROPLASTIC"/>
    <property type="match status" value="1"/>
</dbReference>
<evidence type="ECO:0000259" key="14">
    <source>
        <dbReference type="Pfam" id="PF02542"/>
    </source>
</evidence>
<dbReference type="HAMAP" id="MF_00107">
    <property type="entry name" value="IspF"/>
    <property type="match status" value="1"/>
</dbReference>
<dbReference type="PANTHER" id="PTHR43181">
    <property type="entry name" value="2-C-METHYL-D-ERYTHRITOL 2,4-CYCLODIPHOSPHATE SYNTHASE, CHLOROPLASTIC"/>
    <property type="match status" value="1"/>
</dbReference>
<keyword evidence="8 12" id="KW-0479">Metal-binding</keyword>
<dbReference type="Proteomes" id="UP000010116">
    <property type="component" value="Unassembled WGS sequence"/>
</dbReference>
<evidence type="ECO:0000313" key="16">
    <source>
        <dbReference type="Proteomes" id="UP000010116"/>
    </source>
</evidence>
<dbReference type="HOGENOM" id="CLU_042800_2_6_6"/>
<dbReference type="SUPFAM" id="SSF69765">
    <property type="entry name" value="IpsF-like"/>
    <property type="match status" value="1"/>
</dbReference>
<dbReference type="GO" id="GO:0019288">
    <property type="term" value="P:isopentenyl diphosphate biosynthetic process, methylerythritol 4-phosphate pathway"/>
    <property type="evidence" value="ECO:0007669"/>
    <property type="project" value="UniProtKB-UniRule"/>
</dbReference>
<evidence type="ECO:0000256" key="4">
    <source>
        <dbReference type="ARBA" id="ARBA00011233"/>
    </source>
</evidence>
<evidence type="ECO:0000256" key="3">
    <source>
        <dbReference type="ARBA" id="ARBA00008480"/>
    </source>
</evidence>
<sequence length="381" mass="42489">MIKNQNKIIGIIPAAGIGERFGSKTPKQYFRLDSNTIIEKTIDIFINHQNIDTVYVAVSEKDHLINDQSFCKHPKIKLVIGGSSRGESVLNCLNKAAKDGALFSIVHDAVRPNITSNDIDQLIQHKDDYDLVFFYRPITDSIKIKDSIKDKTVKKDDYYIVQTPQIAKTKTLRDVLLSCVNNNIDIPDESFAMEMHDKDIHKILGRTSNIKITHKDDLDLISKKTKYGIGYDIHSYRDGSGFKLGGHFIKCDFSIVAHSDGDVLIHSISDAILGALGIGDIGIFFNDNDPENKDMDSASIFKFCIEKLEAMNYEILHIDANIICQQPKINPQRDDILNSLAGLLNLDINQLSIKATTTERLGNIGANKAMAVESIVTIGKL</sequence>
<keyword evidence="9 12" id="KW-0414">Isoprene biosynthesis</keyword>
<comment type="caution">
    <text evidence="12">Lacks conserved residue(s) required for the propagation of feature annotation.</text>
</comment>
<feature type="binding site" evidence="12">
    <location>
        <begin position="258"/>
        <end position="259"/>
    </location>
    <ligand>
        <name>4-CDP-2-C-methyl-D-erythritol 2-phosphate</name>
        <dbReference type="ChEBI" id="CHEBI:57919"/>
    </ligand>
</feature>
<dbReference type="UniPathway" id="UPA00056">
    <property type="reaction ID" value="UER00095"/>
</dbReference>
<dbReference type="InterPro" id="IPR034683">
    <property type="entry name" value="IspD/TarI"/>
</dbReference>
<dbReference type="InterPro" id="IPR029044">
    <property type="entry name" value="Nucleotide-diphossugar_trans"/>
</dbReference>
<dbReference type="Gene3D" id="3.90.550.10">
    <property type="entry name" value="Spore Coat Polysaccharide Biosynthesis Protein SpsA, Chain A"/>
    <property type="match status" value="1"/>
</dbReference>
<dbReference type="CDD" id="cd00554">
    <property type="entry name" value="MECDP_synthase"/>
    <property type="match status" value="1"/>
</dbReference>
<feature type="binding site" evidence="12">
    <location>
        <position position="232"/>
    </location>
    <ligand>
        <name>a divalent metal cation</name>
        <dbReference type="ChEBI" id="CHEBI:60240"/>
    </ligand>
</feature>
<dbReference type="GO" id="GO:0070567">
    <property type="term" value="F:cytidylyltransferase activity"/>
    <property type="evidence" value="ECO:0007669"/>
    <property type="project" value="InterPro"/>
</dbReference>
<evidence type="ECO:0000256" key="9">
    <source>
        <dbReference type="ARBA" id="ARBA00023229"/>
    </source>
</evidence>
<dbReference type="AlphaFoldDB" id="J4V4T3"/>
<dbReference type="GO" id="GO:0016114">
    <property type="term" value="P:terpenoid biosynthetic process"/>
    <property type="evidence" value="ECO:0007669"/>
    <property type="project" value="InterPro"/>
</dbReference>
<feature type="binding site" evidence="12">
    <location>
        <position position="266"/>
    </location>
    <ligand>
        <name>a divalent metal cation</name>
        <dbReference type="ChEBI" id="CHEBI:60240"/>
    </ligand>
</feature>
<name>J4V4T3_9GAMM</name>
<gene>
    <name evidence="12" type="primary">ispF</name>
    <name evidence="15" type="ORF">NT02SARS_0343</name>
</gene>
<dbReference type="EMBL" id="JH611165">
    <property type="protein sequence ID" value="EJP73512.1"/>
    <property type="molecule type" value="Genomic_DNA"/>
</dbReference>
<dbReference type="InterPro" id="IPR036571">
    <property type="entry name" value="MECDP_synthase_sf"/>
</dbReference>
<dbReference type="Gene3D" id="3.30.1330.50">
    <property type="entry name" value="2-C-methyl-D-erythritol 2,4-cyclodiphosphate synthase"/>
    <property type="match status" value="1"/>
</dbReference>
<feature type="binding site" evidence="12">
    <location>
        <position position="234"/>
    </location>
    <ligand>
        <name>a divalent metal cation</name>
        <dbReference type="ChEBI" id="CHEBI:60240"/>
    </ligand>
</feature>
<dbReference type="NCBIfam" id="TIGR00151">
    <property type="entry name" value="ispF"/>
    <property type="match status" value="1"/>
</dbReference>
<dbReference type="Pfam" id="PF02542">
    <property type="entry name" value="YgbB"/>
    <property type="match status" value="1"/>
</dbReference>
<comment type="cofactor">
    <cofactor evidence="12">
        <name>a divalent metal cation</name>
        <dbReference type="ChEBI" id="CHEBI:60240"/>
    </cofactor>
    <text evidence="12">Binds 1 divalent metal cation per subunit.</text>
</comment>
<dbReference type="EC" id="4.6.1.12" evidence="5 12"/>
<comment type="catalytic activity">
    <reaction evidence="1 12 13">
        <text>4-CDP-2-C-methyl-D-erythritol 2-phosphate = 2-C-methyl-D-erythritol 2,4-cyclic diphosphate + CMP</text>
        <dbReference type="Rhea" id="RHEA:23864"/>
        <dbReference type="ChEBI" id="CHEBI:57919"/>
        <dbReference type="ChEBI" id="CHEBI:58483"/>
        <dbReference type="ChEBI" id="CHEBI:60377"/>
        <dbReference type="EC" id="4.6.1.12"/>
    </reaction>
</comment>
<comment type="pathway">
    <text evidence="2 12">Isoprenoid biosynthesis; isopentenyl diphosphate biosynthesis via DXP pathway; isopentenyl diphosphate from 1-deoxy-D-xylulose 5-phosphate: step 4/6.</text>
</comment>
<feature type="binding site" evidence="12">
    <location>
        <begin position="356"/>
        <end position="359"/>
    </location>
    <ligand>
        <name>4-CDP-2-C-methyl-D-erythritol 2-phosphate</name>
        <dbReference type="ChEBI" id="CHEBI:57919"/>
    </ligand>
</feature>
<dbReference type="Pfam" id="PF01128">
    <property type="entry name" value="IspD"/>
    <property type="match status" value="1"/>
</dbReference>
<evidence type="ECO:0000256" key="5">
    <source>
        <dbReference type="ARBA" id="ARBA00012579"/>
    </source>
</evidence>
<proteinExistence type="inferred from homology"/>
<evidence type="ECO:0000256" key="13">
    <source>
        <dbReference type="RuleBase" id="RU004395"/>
    </source>
</evidence>
<evidence type="ECO:0000256" key="7">
    <source>
        <dbReference type="ARBA" id="ARBA00022695"/>
    </source>
</evidence>
<evidence type="ECO:0000313" key="15">
    <source>
        <dbReference type="EMBL" id="EJP73512.1"/>
    </source>
</evidence>
<feature type="domain" description="2-C-methyl-D-erythritol 2,4-cyclodiphosphate synthase" evidence="14">
    <location>
        <begin position="226"/>
        <end position="378"/>
    </location>
</feature>
<keyword evidence="11" id="KW-0511">Multifunctional enzyme</keyword>
<feature type="binding site" evidence="12">
    <location>
        <begin position="280"/>
        <end position="282"/>
    </location>
    <ligand>
        <name>4-CDP-2-C-methyl-D-erythritol 2-phosphate</name>
        <dbReference type="ChEBI" id="CHEBI:57919"/>
    </ligand>
</feature>
<keyword evidence="6" id="KW-0808">Transferase</keyword>
<dbReference type="SUPFAM" id="SSF53448">
    <property type="entry name" value="Nucleotide-diphospho-sugar transferases"/>
    <property type="match status" value="1"/>
</dbReference>
<accession>J4V4T3</accession>
<dbReference type="InterPro" id="IPR003526">
    <property type="entry name" value="MECDP_synthase"/>
</dbReference>
<dbReference type="InterPro" id="IPR020555">
    <property type="entry name" value="MECDP_synthase_CS"/>
</dbReference>
<comment type="function">
    <text evidence="12">Involved in the biosynthesis of isopentenyl diphosphate (IPP) and dimethylallyl diphosphate (DMAPP), two major building blocks of isoprenoid compounds. Catalyzes the conversion of 4-diphosphocytidyl-2-C-methyl-D-erythritol 2-phosphate (CDP-ME2P) to 2-C-methyl-D-erythritol 2,4-cyclodiphosphate (ME-CPP) with a corresponding release of cytidine 5-monophosphate (CMP).</text>
</comment>
<protein>
    <recommendedName>
        <fullName evidence="5 12">2-C-methyl-D-erythritol 2,4-cyclodiphosphate synthase</fullName>
        <shortName evidence="12">MECDP-synthase</shortName>
        <shortName evidence="12">MECPP-synthase</shortName>
        <shortName evidence="12">MECPS</shortName>
        <ecNumber evidence="5 12">4.6.1.12</ecNumber>
    </recommendedName>
</protein>
<evidence type="ECO:0000256" key="11">
    <source>
        <dbReference type="ARBA" id="ARBA00023268"/>
    </source>
</evidence>
<feature type="site" description="Transition state stabilizer" evidence="12">
    <location>
        <position position="357"/>
    </location>
</feature>
<evidence type="ECO:0000256" key="2">
    <source>
        <dbReference type="ARBA" id="ARBA00004709"/>
    </source>
</evidence>
<feature type="binding site" evidence="12">
    <location>
        <begin position="285"/>
        <end position="289"/>
    </location>
    <ligand>
        <name>4-CDP-2-C-methyl-D-erythritol 2-phosphate</name>
        <dbReference type="ChEBI" id="CHEBI:57919"/>
    </ligand>
</feature>
<feature type="binding site" evidence="12">
    <location>
        <begin position="232"/>
        <end position="234"/>
    </location>
    <ligand>
        <name>4-CDP-2-C-methyl-D-erythritol 2-phosphate</name>
        <dbReference type="ChEBI" id="CHEBI:57919"/>
    </ligand>
</feature>
<dbReference type="GO" id="GO:0008685">
    <property type="term" value="F:2-C-methyl-D-erythritol 2,4-cyclodiphosphate synthase activity"/>
    <property type="evidence" value="ECO:0007669"/>
    <property type="project" value="UniProtKB-UniRule"/>
</dbReference>
<evidence type="ECO:0000256" key="10">
    <source>
        <dbReference type="ARBA" id="ARBA00023239"/>
    </source>
</evidence>
<evidence type="ECO:0000256" key="6">
    <source>
        <dbReference type="ARBA" id="ARBA00022679"/>
    </source>
</evidence>
<dbReference type="PROSITE" id="PS01350">
    <property type="entry name" value="ISPF"/>
    <property type="match status" value="1"/>
</dbReference>
<keyword evidence="10 12" id="KW-0456">Lyase</keyword>
<comment type="similarity">
    <text evidence="3 12 13">Belongs to the IspF family.</text>
</comment>
<evidence type="ECO:0000256" key="1">
    <source>
        <dbReference type="ARBA" id="ARBA00000200"/>
    </source>
</evidence>
<keyword evidence="7" id="KW-0548">Nucleotidyltransferase</keyword>
<dbReference type="CDD" id="cd02516">
    <property type="entry name" value="CDP-ME_synthetase"/>
    <property type="match status" value="1"/>
</dbReference>
<dbReference type="GO" id="GO:0046872">
    <property type="term" value="F:metal ion binding"/>
    <property type="evidence" value="ECO:0007669"/>
    <property type="project" value="UniProtKB-KW"/>
</dbReference>